<keyword evidence="4" id="KW-0238">DNA-binding</keyword>
<evidence type="ECO:0000313" key="5">
    <source>
        <dbReference type="Proteomes" id="UP001230328"/>
    </source>
</evidence>
<dbReference type="SUPFAM" id="SSF52540">
    <property type="entry name" value="P-loop containing nucleoside triphosphate hydrolases"/>
    <property type="match status" value="1"/>
</dbReference>
<accession>A0ABU0SNA9</accession>
<dbReference type="InterPro" id="IPR027417">
    <property type="entry name" value="P-loop_NTPase"/>
</dbReference>
<sequence length="917" mass="96803">MSLHDRARPLASIRTAMAHVRDGAATLVAVTGAPGMGRSVFLDAVGEVAARDGFLVRRVGGSRLDQGLSLGVVGRLLPQGDLDAGARRAAVVDAVVAAERAAAPVAFLVDDLQWADETSLDWLARLLADPEPAPLLLVVTVCEGESATELPGVQDLLLAADQVVRMGPLSVDGVRALLRDRGVVLADAPGRAWTRATGGSPTLVNSLLDRLEAARPPAPARLLAVARARPAPWHLRGRVAAALSSHVESVRRLAYCAAILGGVADARTVARVADLDPAEAAAAERALHRLGWVADLCEPPVLWDCVREIAEEGLALDDRTTLHRRAAELLYASGSPVERVTPHLLEVGPGEWPEAARVLREAADDARRRGDLGLAIRCLRRALRECPPDSPQRGDFLAALADAEQDTDTSAMLRHLTQAIPLLASARERAAVVASAPLTLFVFAPAASEMIESARATLATVPASDLEAVDLGLRLEARARLLESGGPDASAAAVKRLRELDPGPGAGTAAQRELVAVLAFVGTLGVRLRAAEVAELVRWMLDHEPASAASGYAAPSLMIACGIAAGADDSVRSWLDMALEAARQRGDERQRTRVLGWRALAGLHAGRLADAWSDARDACAADPGALDDNDWLAVLGLMSVAAETRDPLLADRLRALPAEPRDTGLPMRSLALQVLRASSATATEPPVPVAGLLATVRRTEEAGWHNQTLFPMGLWCLPSLLRLGETGNALEILARAGDRARAFGSPTTLGRVLRIWGTLVRERYALSLLAESVAVLRESPNTLELGRALTAYGNRLRAAGRPGSAEVLAEADRIADATGASLLRRWTGSPHGELLGVVLPGGGRLSDAERRVAALVALGHTNQDAAAELGVTRRAVEKTLTGLYRRLGVEGRAGLVPFVRRMAGEAAFRSGTLSDRL</sequence>
<proteinExistence type="predicted"/>
<dbReference type="InterPro" id="IPR036388">
    <property type="entry name" value="WH-like_DNA-bd_sf"/>
</dbReference>
<dbReference type="RefSeq" id="WP_307520357.1">
    <property type="nucleotide sequence ID" value="NZ_JAUSZI010000002.1"/>
</dbReference>
<dbReference type="PANTHER" id="PTHR16305">
    <property type="entry name" value="TESTICULAR SOLUBLE ADENYLYL CYCLASE"/>
    <property type="match status" value="1"/>
</dbReference>
<dbReference type="Gene3D" id="1.10.10.10">
    <property type="entry name" value="Winged helix-like DNA-binding domain superfamily/Winged helix DNA-binding domain"/>
    <property type="match status" value="1"/>
</dbReference>
<dbReference type="SUPFAM" id="SSF46894">
    <property type="entry name" value="C-terminal effector domain of the bipartite response regulators"/>
    <property type="match status" value="1"/>
</dbReference>
<comment type="caution">
    <text evidence="4">The sequence shown here is derived from an EMBL/GenBank/DDBJ whole genome shotgun (WGS) entry which is preliminary data.</text>
</comment>
<dbReference type="Proteomes" id="UP001230328">
    <property type="component" value="Unassembled WGS sequence"/>
</dbReference>
<organism evidence="4 5">
    <name type="scientific">Streptomyces umbrinus</name>
    <dbReference type="NCBI Taxonomy" id="67370"/>
    <lineage>
        <taxon>Bacteria</taxon>
        <taxon>Bacillati</taxon>
        <taxon>Actinomycetota</taxon>
        <taxon>Actinomycetes</taxon>
        <taxon>Kitasatosporales</taxon>
        <taxon>Streptomycetaceae</taxon>
        <taxon>Streptomyces</taxon>
        <taxon>Streptomyces phaeochromogenes group</taxon>
    </lineage>
</organism>
<dbReference type="SMART" id="SM00421">
    <property type="entry name" value="HTH_LUXR"/>
    <property type="match status" value="1"/>
</dbReference>
<dbReference type="InterPro" id="IPR000792">
    <property type="entry name" value="Tscrpt_reg_LuxR_C"/>
</dbReference>
<evidence type="ECO:0000313" key="4">
    <source>
        <dbReference type="EMBL" id="MDQ1025049.1"/>
    </source>
</evidence>
<evidence type="ECO:0000256" key="1">
    <source>
        <dbReference type="ARBA" id="ARBA00022741"/>
    </source>
</evidence>
<dbReference type="GO" id="GO:0003677">
    <property type="term" value="F:DNA binding"/>
    <property type="evidence" value="ECO:0007669"/>
    <property type="project" value="UniProtKB-KW"/>
</dbReference>
<reference evidence="4 5" key="1">
    <citation type="submission" date="2023-07" db="EMBL/GenBank/DDBJ databases">
        <title>Comparative genomics of wheat-associated soil bacteria to identify genetic determinants of phenazine resistance.</title>
        <authorList>
            <person name="Mouncey N."/>
        </authorList>
    </citation>
    <scope>NUCLEOTIDE SEQUENCE [LARGE SCALE GENOMIC DNA]</scope>
    <source>
        <strain evidence="4 5">V2I4</strain>
    </source>
</reference>
<gene>
    <name evidence="4" type="ORF">QF035_002631</name>
</gene>
<dbReference type="EMBL" id="JAUSZI010000002">
    <property type="protein sequence ID" value="MDQ1025049.1"/>
    <property type="molecule type" value="Genomic_DNA"/>
</dbReference>
<dbReference type="InterPro" id="IPR041664">
    <property type="entry name" value="AAA_16"/>
</dbReference>
<dbReference type="PANTHER" id="PTHR16305:SF35">
    <property type="entry name" value="TRANSCRIPTIONAL ACTIVATOR DOMAIN"/>
    <property type="match status" value="1"/>
</dbReference>
<name>A0ABU0SNA9_9ACTN</name>
<evidence type="ECO:0000256" key="2">
    <source>
        <dbReference type="ARBA" id="ARBA00022840"/>
    </source>
</evidence>
<keyword evidence="5" id="KW-1185">Reference proteome</keyword>
<protein>
    <submittedName>
        <fullName evidence="4">DNA-binding CsgD family transcriptional regulator</fullName>
    </submittedName>
</protein>
<feature type="domain" description="HTH luxR-type" evidence="3">
    <location>
        <begin position="842"/>
        <end position="899"/>
    </location>
</feature>
<dbReference type="Pfam" id="PF13191">
    <property type="entry name" value="AAA_16"/>
    <property type="match status" value="1"/>
</dbReference>
<keyword evidence="2" id="KW-0067">ATP-binding</keyword>
<evidence type="ECO:0000259" key="3">
    <source>
        <dbReference type="SMART" id="SM00421"/>
    </source>
</evidence>
<dbReference type="InterPro" id="IPR016032">
    <property type="entry name" value="Sig_transdc_resp-reg_C-effctor"/>
</dbReference>
<keyword evidence="1" id="KW-0547">Nucleotide-binding</keyword>